<dbReference type="Proteomes" id="UP000004642">
    <property type="component" value="Unassembled WGS sequence"/>
</dbReference>
<dbReference type="SUPFAM" id="SSF82714">
    <property type="entry name" value="Multidrug efflux transporter AcrB TolC docking domain, DN and DC subdomains"/>
    <property type="match status" value="1"/>
</dbReference>
<dbReference type="AlphaFoldDB" id="G5LQP9"/>
<dbReference type="InterPro" id="IPR001036">
    <property type="entry name" value="Acrflvin-R"/>
</dbReference>
<gene>
    <name evidence="7" type="ORF">LTSEALA_3164</name>
</gene>
<keyword evidence="4" id="KW-0812">Transmembrane</keyword>
<dbReference type="GO" id="GO:0042910">
    <property type="term" value="F:xenobiotic transmembrane transporter activity"/>
    <property type="evidence" value="ECO:0007669"/>
    <property type="project" value="TreeGrafter"/>
</dbReference>
<keyword evidence="6" id="KW-0472">Membrane</keyword>
<keyword evidence="3" id="KW-0997">Cell inner membrane</keyword>
<keyword evidence="5" id="KW-1133">Transmembrane helix</keyword>
<protein>
    <submittedName>
        <fullName evidence="7">Multidrug transporter MdtC</fullName>
    </submittedName>
</protein>
<dbReference type="PANTHER" id="PTHR32063">
    <property type="match status" value="1"/>
</dbReference>
<sequence>YRKANPSDAPIMILTLTSESWSQGKLYDFASTQLAQTIAQIDGVGDVDVGGSSLPAVRVGLNPQALFNQGVSLDEVREAIDSANVRRPQGAIEDSVHRWQIQTNDELKTAAEYQPLIIHYNNGAAVRLGRSG</sequence>
<dbReference type="Gene3D" id="3.30.70.1320">
    <property type="entry name" value="Multidrug efflux transporter AcrB pore domain like"/>
    <property type="match status" value="1"/>
</dbReference>
<feature type="non-terminal residue" evidence="7">
    <location>
        <position position="1"/>
    </location>
</feature>
<evidence type="ECO:0000313" key="8">
    <source>
        <dbReference type="Proteomes" id="UP000004642"/>
    </source>
</evidence>
<evidence type="ECO:0000313" key="7">
    <source>
        <dbReference type="EMBL" id="EHC37072.1"/>
    </source>
</evidence>
<evidence type="ECO:0000256" key="1">
    <source>
        <dbReference type="ARBA" id="ARBA00022448"/>
    </source>
</evidence>
<keyword evidence="1" id="KW-0813">Transport</keyword>
<organism evidence="7 8">
    <name type="scientific">Salmonella enterica subsp. enterica serovar Alachua str. R6-377</name>
    <dbReference type="NCBI Taxonomy" id="913241"/>
    <lineage>
        <taxon>Bacteria</taxon>
        <taxon>Pseudomonadati</taxon>
        <taxon>Pseudomonadota</taxon>
        <taxon>Gammaproteobacteria</taxon>
        <taxon>Enterobacterales</taxon>
        <taxon>Enterobacteriaceae</taxon>
        <taxon>Salmonella</taxon>
    </lineage>
</organism>
<evidence type="ECO:0000256" key="3">
    <source>
        <dbReference type="ARBA" id="ARBA00022519"/>
    </source>
</evidence>
<dbReference type="GO" id="GO:0005886">
    <property type="term" value="C:plasma membrane"/>
    <property type="evidence" value="ECO:0007669"/>
    <property type="project" value="TreeGrafter"/>
</dbReference>
<dbReference type="EMBL" id="AFCJ01001363">
    <property type="protein sequence ID" value="EHC37072.1"/>
    <property type="molecule type" value="Genomic_DNA"/>
</dbReference>
<name>G5LQP9_SALET</name>
<reference evidence="7 8" key="1">
    <citation type="journal article" date="2011" name="BMC Genomics">
        <title>Genome sequencing reveals diversification of virulence factor content and possible host adaptation in distinct subpopulations of Salmonella enterica.</title>
        <authorList>
            <person name="den Bakker H.C."/>
            <person name="Moreno Switt A.I."/>
            <person name="Govoni G."/>
            <person name="Cummings C.A."/>
            <person name="Ranieri M.L."/>
            <person name="Degoricija L."/>
            <person name="Hoelzer K."/>
            <person name="Rodriguez-Rivera L.D."/>
            <person name="Brown S."/>
            <person name="Bolchacova E."/>
            <person name="Furtado M.R."/>
            <person name="Wiedmann M."/>
        </authorList>
    </citation>
    <scope>NUCLEOTIDE SEQUENCE [LARGE SCALE GENOMIC DNA]</scope>
    <source>
        <strain evidence="7 8">R6-377</strain>
    </source>
</reference>
<dbReference type="Gene3D" id="3.30.2090.10">
    <property type="entry name" value="Multidrug efflux transporter AcrB TolC docking domain, DN and DC subdomains"/>
    <property type="match status" value="1"/>
</dbReference>
<dbReference type="InterPro" id="IPR027463">
    <property type="entry name" value="AcrB_DN_DC_subdom"/>
</dbReference>
<dbReference type="Pfam" id="PF00873">
    <property type="entry name" value="ACR_tran"/>
    <property type="match status" value="1"/>
</dbReference>
<evidence type="ECO:0000256" key="2">
    <source>
        <dbReference type="ARBA" id="ARBA00022475"/>
    </source>
</evidence>
<dbReference type="PANTHER" id="PTHR32063:SF34">
    <property type="entry name" value="MULTIDRUG RESISTANCE PROTEIN MDTC"/>
    <property type="match status" value="1"/>
</dbReference>
<keyword evidence="2" id="KW-1003">Cell membrane</keyword>
<evidence type="ECO:0000256" key="4">
    <source>
        <dbReference type="ARBA" id="ARBA00022692"/>
    </source>
</evidence>
<proteinExistence type="predicted"/>
<comment type="caution">
    <text evidence="7">The sequence shown here is derived from an EMBL/GenBank/DDBJ whole genome shotgun (WGS) entry which is preliminary data.</text>
</comment>
<evidence type="ECO:0000256" key="6">
    <source>
        <dbReference type="ARBA" id="ARBA00023136"/>
    </source>
</evidence>
<evidence type="ECO:0000256" key="5">
    <source>
        <dbReference type="ARBA" id="ARBA00022989"/>
    </source>
</evidence>
<dbReference type="PATRIC" id="fig|913241.3.peg.2390"/>
<accession>G5LQP9</accession>